<dbReference type="AlphaFoldDB" id="A0A9D5CRE4"/>
<protein>
    <recommendedName>
        <fullName evidence="4">NAC domain-containing protein</fullName>
    </recommendedName>
</protein>
<gene>
    <name evidence="2" type="ORF">J5N97_012327</name>
</gene>
<organism evidence="2 3">
    <name type="scientific">Dioscorea zingiberensis</name>
    <dbReference type="NCBI Taxonomy" id="325984"/>
    <lineage>
        <taxon>Eukaryota</taxon>
        <taxon>Viridiplantae</taxon>
        <taxon>Streptophyta</taxon>
        <taxon>Embryophyta</taxon>
        <taxon>Tracheophyta</taxon>
        <taxon>Spermatophyta</taxon>
        <taxon>Magnoliopsida</taxon>
        <taxon>Liliopsida</taxon>
        <taxon>Dioscoreales</taxon>
        <taxon>Dioscoreaceae</taxon>
        <taxon>Dioscorea</taxon>
    </lineage>
</organism>
<dbReference type="Proteomes" id="UP001085076">
    <property type="component" value="Miscellaneous, Linkage group lg03"/>
</dbReference>
<name>A0A9D5CRE4_9LILI</name>
<feature type="region of interest" description="Disordered" evidence="1">
    <location>
        <begin position="41"/>
        <end position="62"/>
    </location>
</feature>
<keyword evidence="3" id="KW-1185">Reference proteome</keyword>
<sequence length="144" mass="16747">MTLGSSLEWRYIDRSARKKNGLLLDDWVLCRIYEKKEAVEKQTHAHRKPTHMRFNQPKSRMQSPPVTNMLCFDMSDSLPSLSEHVLSPDFTCEREVESRPRWELGWEMAPEVLFNNIDATAGGEWCSPLSPGLRDALQDMFMLF</sequence>
<comment type="caution">
    <text evidence="2">The sequence shown here is derived from an EMBL/GenBank/DDBJ whole genome shotgun (WGS) entry which is preliminary data.</text>
</comment>
<reference evidence="2" key="1">
    <citation type="submission" date="2021-03" db="EMBL/GenBank/DDBJ databases">
        <authorList>
            <person name="Li Z."/>
            <person name="Yang C."/>
        </authorList>
    </citation>
    <scope>NUCLEOTIDE SEQUENCE</scope>
    <source>
        <strain evidence="2">Dzin_1.0</strain>
        <tissue evidence="2">Leaf</tissue>
    </source>
</reference>
<evidence type="ECO:0000256" key="1">
    <source>
        <dbReference type="SAM" id="MobiDB-lite"/>
    </source>
</evidence>
<proteinExistence type="predicted"/>
<evidence type="ECO:0008006" key="4">
    <source>
        <dbReference type="Google" id="ProtNLM"/>
    </source>
</evidence>
<dbReference type="EMBL" id="JAGGNH010000003">
    <property type="protein sequence ID" value="KAJ0976853.1"/>
    <property type="molecule type" value="Genomic_DNA"/>
</dbReference>
<accession>A0A9D5CRE4</accession>
<evidence type="ECO:0000313" key="2">
    <source>
        <dbReference type="EMBL" id="KAJ0976853.1"/>
    </source>
</evidence>
<reference evidence="2" key="2">
    <citation type="journal article" date="2022" name="Hortic Res">
        <title>The genome of Dioscorea zingiberensis sheds light on the biosynthesis, origin and evolution of the medicinally important diosgenin saponins.</title>
        <authorList>
            <person name="Li Y."/>
            <person name="Tan C."/>
            <person name="Li Z."/>
            <person name="Guo J."/>
            <person name="Li S."/>
            <person name="Chen X."/>
            <person name="Wang C."/>
            <person name="Dai X."/>
            <person name="Yang H."/>
            <person name="Song W."/>
            <person name="Hou L."/>
            <person name="Xu J."/>
            <person name="Tong Z."/>
            <person name="Xu A."/>
            <person name="Yuan X."/>
            <person name="Wang W."/>
            <person name="Yang Q."/>
            <person name="Chen L."/>
            <person name="Sun Z."/>
            <person name="Wang K."/>
            <person name="Pan B."/>
            <person name="Chen J."/>
            <person name="Bao Y."/>
            <person name="Liu F."/>
            <person name="Qi X."/>
            <person name="Gang D.R."/>
            <person name="Wen J."/>
            <person name="Li J."/>
        </authorList>
    </citation>
    <scope>NUCLEOTIDE SEQUENCE</scope>
    <source>
        <strain evidence="2">Dzin_1.0</strain>
    </source>
</reference>
<evidence type="ECO:0000313" key="3">
    <source>
        <dbReference type="Proteomes" id="UP001085076"/>
    </source>
</evidence>